<evidence type="ECO:0000313" key="8">
    <source>
        <dbReference type="EMBL" id="TID22162.1"/>
    </source>
</evidence>
<dbReference type="Pfam" id="PF06544">
    <property type="entry name" value="Prp3_C"/>
    <property type="match status" value="1"/>
</dbReference>
<evidence type="ECO:0000313" key="9">
    <source>
        <dbReference type="Proteomes" id="UP000298493"/>
    </source>
</evidence>
<evidence type="ECO:0000259" key="7">
    <source>
        <dbReference type="Pfam" id="PF08572"/>
    </source>
</evidence>
<dbReference type="InterPro" id="IPR027104">
    <property type="entry name" value="Prp3"/>
</dbReference>
<protein>
    <submittedName>
        <fullName evidence="8">U4/U6 small nuclear ribonucleo protein</fullName>
    </submittedName>
</protein>
<keyword evidence="3" id="KW-0508">mRNA splicing</keyword>
<dbReference type="Proteomes" id="UP000298493">
    <property type="component" value="Unassembled WGS sequence"/>
</dbReference>
<feature type="compositionally biased region" description="Low complexity" evidence="5">
    <location>
        <begin position="84"/>
        <end position="101"/>
    </location>
</feature>
<dbReference type="STRING" id="86259.A0A4Z1PJ18"/>
<dbReference type="Pfam" id="PF08572">
    <property type="entry name" value="PRP3"/>
    <property type="match status" value="1"/>
</dbReference>
<dbReference type="EMBL" id="SNSC02000008">
    <property type="protein sequence ID" value="TID22162.1"/>
    <property type="molecule type" value="Genomic_DNA"/>
</dbReference>
<dbReference type="PANTHER" id="PTHR14212:SF0">
    <property type="entry name" value="U4_U6 SMALL NUCLEAR RIBONUCLEOPROTEIN PRP3"/>
    <property type="match status" value="1"/>
</dbReference>
<keyword evidence="9" id="KW-1185">Reference proteome</keyword>
<feature type="region of interest" description="Disordered" evidence="5">
    <location>
        <begin position="355"/>
        <end position="376"/>
    </location>
</feature>
<evidence type="ECO:0000256" key="5">
    <source>
        <dbReference type="SAM" id="MobiDB-lite"/>
    </source>
</evidence>
<dbReference type="GO" id="GO:0000398">
    <property type="term" value="P:mRNA splicing, via spliceosome"/>
    <property type="evidence" value="ECO:0007669"/>
    <property type="project" value="InterPro"/>
</dbReference>
<comment type="subcellular location">
    <subcellularLocation>
        <location evidence="1">Nucleus</location>
    </subcellularLocation>
</comment>
<name>A0A4Z1PJ18_9PEZI</name>
<comment type="caution">
    <text evidence="8">The sequence shown here is derived from an EMBL/GenBank/DDBJ whole genome shotgun (WGS) entry which is preliminary data.</text>
</comment>
<reference evidence="8 9" key="1">
    <citation type="submission" date="2019-04" db="EMBL/GenBank/DDBJ databases">
        <title>High contiguity whole genome sequence and gene annotation resource for two Venturia nashicola isolates.</title>
        <authorList>
            <person name="Prokchorchik M."/>
            <person name="Won K."/>
            <person name="Lee Y."/>
            <person name="Choi E.D."/>
            <person name="Segonzac C."/>
            <person name="Sohn K.H."/>
        </authorList>
    </citation>
    <scope>NUCLEOTIDE SEQUENCE [LARGE SCALE GENOMIC DNA]</scope>
    <source>
        <strain evidence="8 9">PRI2</strain>
    </source>
</reference>
<evidence type="ECO:0000256" key="2">
    <source>
        <dbReference type="ARBA" id="ARBA00022664"/>
    </source>
</evidence>
<evidence type="ECO:0000259" key="6">
    <source>
        <dbReference type="Pfam" id="PF06544"/>
    </source>
</evidence>
<organism evidence="8 9">
    <name type="scientific">Venturia nashicola</name>
    <dbReference type="NCBI Taxonomy" id="86259"/>
    <lineage>
        <taxon>Eukaryota</taxon>
        <taxon>Fungi</taxon>
        <taxon>Dikarya</taxon>
        <taxon>Ascomycota</taxon>
        <taxon>Pezizomycotina</taxon>
        <taxon>Dothideomycetes</taxon>
        <taxon>Pleosporomycetidae</taxon>
        <taxon>Venturiales</taxon>
        <taxon>Venturiaceae</taxon>
        <taxon>Venturia</taxon>
    </lineage>
</organism>
<accession>A0A4Z1PJ18</accession>
<feature type="domain" description="Small nuclear ribonucleoprotein Prp3 C-terminal" evidence="6">
    <location>
        <begin position="405"/>
        <end position="524"/>
    </location>
</feature>
<feature type="compositionally biased region" description="Pro residues" evidence="5">
    <location>
        <begin position="102"/>
        <end position="119"/>
    </location>
</feature>
<dbReference type="AlphaFoldDB" id="A0A4Z1PJ18"/>
<dbReference type="PANTHER" id="PTHR14212">
    <property type="entry name" value="U4/U6-ASSOCIATED RNA SPLICING FACTOR-RELATED"/>
    <property type="match status" value="1"/>
</dbReference>
<dbReference type="InterPro" id="IPR010541">
    <property type="entry name" value="Prp3_C"/>
</dbReference>
<keyword evidence="2" id="KW-0507">mRNA processing</keyword>
<feature type="compositionally biased region" description="Basic and acidic residues" evidence="5">
    <location>
        <begin position="149"/>
        <end position="171"/>
    </location>
</feature>
<feature type="compositionally biased region" description="Low complexity" evidence="5">
    <location>
        <begin position="48"/>
        <end position="64"/>
    </location>
</feature>
<dbReference type="InterPro" id="IPR013881">
    <property type="entry name" value="Pre-mRNA_splic_Prp3_dom"/>
</dbReference>
<sequence length="532" mass="59071">MADSKKRSAPVDHLQKVAEARKRAEEARKRVENANAKAIPTPPPPAPAGNGSNGSNGPNGTTGSPAPPAPSKPMSRLEEIKARVAAAQAKTVTPAASATPPQRAPPTRPPPPPSAPPPVVEERIRTELGNSSRGGLTVGIHPSLLGDSRLGDGKKDGKSKDKREKKVESDNPYFAEEKWSGRRSRALNFTHNMRDRPAMTAANDLRRKAHMEEIKKRIEQTSIAADLGDGSESQAFVVPMPPDVEFWDESFQAGIDDNEIITRLVVHPIFIDPPQDKFTSGKPQAMHLTTKEQKKMRRIRRAEEHKEEQAKIRLGLVPTPAPKIKHTNVMRVYGEMAVQDPTAVEAMVNKQIQDRKTTHEEANAARQLSKEEKAEKIKKKSEENAALGLFLSVYKIDLTKEQLLGKHRFKIDKNAKDWHDITGVVIVAPKFSIVIVEAGVKATKEYEKLLTRRMKWQLILQGNGEILQSAAESTEEDHTCKLLHKGQIKARKFKKWGSFREVDTETQGRDVLSRAKLETFWTQAKAMPSQSS</sequence>
<evidence type="ECO:0000256" key="3">
    <source>
        <dbReference type="ARBA" id="ARBA00023187"/>
    </source>
</evidence>
<feature type="region of interest" description="Disordered" evidence="5">
    <location>
        <begin position="1"/>
        <end position="171"/>
    </location>
</feature>
<evidence type="ECO:0000256" key="1">
    <source>
        <dbReference type="ARBA" id="ARBA00004123"/>
    </source>
</evidence>
<evidence type="ECO:0000256" key="4">
    <source>
        <dbReference type="ARBA" id="ARBA00023242"/>
    </source>
</evidence>
<dbReference type="CDD" id="cd24162">
    <property type="entry name" value="Prp3_C"/>
    <property type="match status" value="1"/>
</dbReference>
<feature type="domain" description="Pre-mRNA-splicing factor 3" evidence="7">
    <location>
        <begin position="171"/>
        <end position="368"/>
    </location>
</feature>
<proteinExistence type="predicted"/>
<feature type="compositionally biased region" description="Basic and acidic residues" evidence="5">
    <location>
        <begin position="1"/>
        <end position="32"/>
    </location>
</feature>
<keyword evidence="4" id="KW-0539">Nucleus</keyword>
<dbReference type="GO" id="GO:0046540">
    <property type="term" value="C:U4/U6 x U5 tri-snRNP complex"/>
    <property type="evidence" value="ECO:0007669"/>
    <property type="project" value="InterPro"/>
</dbReference>
<gene>
    <name evidence="8" type="ORF">E6O75_ATG10956</name>
</gene>